<evidence type="ECO:0000313" key="1">
    <source>
        <dbReference type="EMBL" id="OXG18471.1"/>
    </source>
</evidence>
<gene>
    <name evidence="1" type="ORF">C361_04596</name>
</gene>
<accession>A0A854Q8A4</accession>
<dbReference type="Proteomes" id="UP000199727">
    <property type="component" value="Unassembled WGS sequence"/>
</dbReference>
<dbReference type="AlphaFoldDB" id="A0A854Q8A4"/>
<reference evidence="1 2" key="1">
    <citation type="submission" date="2017-06" db="EMBL/GenBank/DDBJ databases">
        <title>Global population genomics of the pathogenic fungus Cryptococcus neoformans var. grubii.</title>
        <authorList>
            <person name="Cuomo C."/>
            <person name="Litvintseva A."/>
            <person name="Chen Y."/>
            <person name="Young S."/>
            <person name="Zeng Q."/>
            <person name="Chapman S."/>
            <person name="Gujja S."/>
            <person name="Saif S."/>
            <person name="Birren B."/>
        </authorList>
    </citation>
    <scope>NUCLEOTIDE SEQUENCE [LARGE SCALE GENOMIC DNA]</scope>
    <source>
        <strain evidence="1 2">Tu259-1</strain>
    </source>
</reference>
<evidence type="ECO:0000313" key="2">
    <source>
        <dbReference type="Proteomes" id="UP000199727"/>
    </source>
</evidence>
<dbReference type="EMBL" id="AMKT01000056">
    <property type="protein sequence ID" value="OXG18471.1"/>
    <property type="molecule type" value="Genomic_DNA"/>
</dbReference>
<proteinExistence type="predicted"/>
<organism evidence="1 2">
    <name type="scientific">Cryptococcus neoformans Tu259-1</name>
    <dbReference type="NCBI Taxonomy" id="1230072"/>
    <lineage>
        <taxon>Eukaryota</taxon>
        <taxon>Fungi</taxon>
        <taxon>Dikarya</taxon>
        <taxon>Basidiomycota</taxon>
        <taxon>Agaricomycotina</taxon>
        <taxon>Tremellomycetes</taxon>
        <taxon>Tremellales</taxon>
        <taxon>Cryptococcaceae</taxon>
        <taxon>Cryptococcus</taxon>
        <taxon>Cryptococcus neoformans species complex</taxon>
    </lineage>
</organism>
<protein>
    <submittedName>
        <fullName evidence="1">Uncharacterized protein</fullName>
    </submittedName>
</protein>
<comment type="caution">
    <text evidence="1">The sequence shown here is derived from an EMBL/GenBank/DDBJ whole genome shotgun (WGS) entry which is preliminary data.</text>
</comment>
<sequence>MKASALNLVHPTSGLDTDQMTHRFGIIHHLSLLLHSNLQYRWLFLLGTYLKSYDSVFSQTNSAWLMCFAQNCPVCQCCGIPH</sequence>
<name>A0A854Q8A4_CRYNE</name>